<evidence type="ECO:0000256" key="2">
    <source>
        <dbReference type="ARBA" id="ARBA00022448"/>
    </source>
</evidence>
<dbReference type="RefSeq" id="WP_071504039.1">
    <property type="nucleotide sequence ID" value="NZ_MORL01000007.1"/>
</dbReference>
<comment type="subcellular location">
    <subcellularLocation>
        <location evidence="1 7">Cell outer membrane</location>
        <topology evidence="1 7">Multi-pass membrane protein</topology>
    </subcellularLocation>
</comment>
<evidence type="ECO:0000256" key="5">
    <source>
        <dbReference type="ARBA" id="ARBA00023136"/>
    </source>
</evidence>
<dbReference type="PROSITE" id="PS52016">
    <property type="entry name" value="TONB_DEPENDENT_REC_3"/>
    <property type="match status" value="1"/>
</dbReference>
<dbReference type="Pfam" id="PF07715">
    <property type="entry name" value="Plug"/>
    <property type="match status" value="1"/>
</dbReference>
<evidence type="ECO:0000256" key="6">
    <source>
        <dbReference type="ARBA" id="ARBA00023237"/>
    </source>
</evidence>
<feature type="signal peptide" evidence="8">
    <location>
        <begin position="1"/>
        <end position="26"/>
    </location>
</feature>
<dbReference type="InterPro" id="IPR008969">
    <property type="entry name" value="CarboxyPept-like_regulatory"/>
</dbReference>
<dbReference type="InterPro" id="IPR036942">
    <property type="entry name" value="Beta-barrel_TonB_sf"/>
</dbReference>
<dbReference type="Gene3D" id="2.170.130.10">
    <property type="entry name" value="TonB-dependent receptor, plug domain"/>
    <property type="match status" value="1"/>
</dbReference>
<feature type="domain" description="TonB-dependent receptor plug" evidence="9">
    <location>
        <begin position="119"/>
        <end position="223"/>
    </location>
</feature>
<dbReference type="GO" id="GO:0009279">
    <property type="term" value="C:cell outer membrane"/>
    <property type="evidence" value="ECO:0007669"/>
    <property type="project" value="UniProtKB-SubCell"/>
</dbReference>
<evidence type="ECO:0000256" key="4">
    <source>
        <dbReference type="ARBA" id="ARBA00022692"/>
    </source>
</evidence>
<dbReference type="Proteomes" id="UP000181790">
    <property type="component" value="Unassembled WGS sequence"/>
</dbReference>
<dbReference type="AlphaFoldDB" id="A0A1S2VKN7"/>
<keyword evidence="2 7" id="KW-0813">Transport</keyword>
<name>A0A1S2VKN7_9BACT</name>
<comment type="similarity">
    <text evidence="7">Belongs to the TonB-dependent receptor family.</text>
</comment>
<keyword evidence="11" id="KW-1185">Reference proteome</keyword>
<reference evidence="10 11" key="1">
    <citation type="submission" date="2016-10" db="EMBL/GenBank/DDBJ databases">
        <title>Arsenicibacter rosenii gen. nov., sp. nov., an efficient arsenic-methylating bacterium isolated from an arsenic-contaminated paddy soil.</title>
        <authorList>
            <person name="Huang K."/>
        </authorList>
    </citation>
    <scope>NUCLEOTIDE SEQUENCE [LARGE SCALE GENOMIC DNA]</scope>
    <source>
        <strain evidence="10 11">SM-1</strain>
    </source>
</reference>
<evidence type="ECO:0000256" key="1">
    <source>
        <dbReference type="ARBA" id="ARBA00004571"/>
    </source>
</evidence>
<evidence type="ECO:0000256" key="3">
    <source>
        <dbReference type="ARBA" id="ARBA00022452"/>
    </source>
</evidence>
<dbReference type="OrthoDB" id="9768177at2"/>
<comment type="caution">
    <text evidence="10">The sequence shown here is derived from an EMBL/GenBank/DDBJ whole genome shotgun (WGS) entry which is preliminary data.</text>
</comment>
<evidence type="ECO:0000259" key="9">
    <source>
        <dbReference type="Pfam" id="PF07715"/>
    </source>
</evidence>
<keyword evidence="3 7" id="KW-1134">Transmembrane beta strand</keyword>
<accession>A0A1S2VKN7</accession>
<keyword evidence="8" id="KW-0732">Signal</keyword>
<gene>
    <name evidence="10" type="ORF">BLX24_15355</name>
</gene>
<dbReference type="InterPro" id="IPR023996">
    <property type="entry name" value="TonB-dep_OMP_SusC/RagA"/>
</dbReference>
<organism evidence="10 11">
    <name type="scientific">Arsenicibacter rosenii</name>
    <dbReference type="NCBI Taxonomy" id="1750698"/>
    <lineage>
        <taxon>Bacteria</taxon>
        <taxon>Pseudomonadati</taxon>
        <taxon>Bacteroidota</taxon>
        <taxon>Cytophagia</taxon>
        <taxon>Cytophagales</taxon>
        <taxon>Spirosomataceae</taxon>
        <taxon>Arsenicibacter</taxon>
    </lineage>
</organism>
<dbReference type="InterPro" id="IPR012910">
    <property type="entry name" value="Plug_dom"/>
</dbReference>
<dbReference type="NCBIfam" id="TIGR04056">
    <property type="entry name" value="OMP_RagA_SusC"/>
    <property type="match status" value="1"/>
</dbReference>
<evidence type="ECO:0000313" key="10">
    <source>
        <dbReference type="EMBL" id="OIN58368.1"/>
    </source>
</evidence>
<protein>
    <submittedName>
        <fullName evidence="10">SusC/RagA family protein</fullName>
    </submittedName>
</protein>
<keyword evidence="6 7" id="KW-0998">Cell outer membrane</keyword>
<dbReference type="SUPFAM" id="SSF49464">
    <property type="entry name" value="Carboxypeptidase regulatory domain-like"/>
    <property type="match status" value="1"/>
</dbReference>
<proteinExistence type="inferred from homology"/>
<feature type="chain" id="PRO_5010376716" evidence="8">
    <location>
        <begin position="27"/>
        <end position="1094"/>
    </location>
</feature>
<dbReference type="Gene3D" id="2.40.170.20">
    <property type="entry name" value="TonB-dependent receptor, beta-barrel domain"/>
    <property type="match status" value="1"/>
</dbReference>
<keyword evidence="5 7" id="KW-0472">Membrane</keyword>
<evidence type="ECO:0000313" key="11">
    <source>
        <dbReference type="Proteomes" id="UP000181790"/>
    </source>
</evidence>
<dbReference type="Pfam" id="PF13715">
    <property type="entry name" value="CarbopepD_reg_2"/>
    <property type="match status" value="1"/>
</dbReference>
<evidence type="ECO:0000256" key="8">
    <source>
        <dbReference type="SAM" id="SignalP"/>
    </source>
</evidence>
<dbReference type="SUPFAM" id="SSF56935">
    <property type="entry name" value="Porins"/>
    <property type="match status" value="1"/>
</dbReference>
<dbReference type="InterPro" id="IPR037066">
    <property type="entry name" value="Plug_dom_sf"/>
</dbReference>
<dbReference type="Gene3D" id="2.60.40.1120">
    <property type="entry name" value="Carboxypeptidase-like, regulatory domain"/>
    <property type="match status" value="1"/>
</dbReference>
<evidence type="ECO:0000256" key="7">
    <source>
        <dbReference type="PROSITE-ProRule" id="PRU01360"/>
    </source>
</evidence>
<sequence>MKVTVYKLLQRVMFCVCMLISLHTLAQDRRITGRITGTDGAVPGANVVVKGTSTGTATDAEGNYSLNVRTGDATLVISAIGFKTKEVAIGNQTTVNVSLDDDVTALSEVVVTGYSTDSKRETTGAVSTVKARALQATPSGNVEQQLQGRVSGVTVITNGQPGTTSQVRVRGFGAFGGNQPLYIVDGVPVTSTDFLSPDDIETTTVLKDAATASIYGARAASGVIVYTTKKGSKTARKLSVTYDGQYGATLPGKGQDMLNPTEFADWTWRAFRNSGYKPGDPEWTHQQFGSGATPVIPDYLIVGNRYGVTGSIDLAAERAKYNVDQNAGPIYQVVKANKQGTDWYDAVTRVAPIQRHGLGFSGGTESSRYYIGFGAQRQSGILLYNDFSRYTFRANTEFDLTKRIRIGENLQFTYRSVVGQGGANGGQGVAADENQILGAFRIPTIIPIYDEFGGYAGTAAKGFNNPRNPVAERDNLRNNKDFNGNAFGNVYIEIDPIDNLTLRSSIGGQYNNYYGVGYNRIQYENSENNKDFGYNEYGGYSFGWTVTNTINYKKRFGIHNVDVLVGQEALNTGASRGISGNGINPFALDPNYITLSTVSATNRIVGSNYFKGINFYSLFGQLKYAYNDKYLFSAVVRRDGSSRFGANNRYGVFPAFSAAWRLSSENFMKDMPWITDLKVRGGYGLMGNSNNVDPNNQYSLYGANLGNSAYDINGTNNSTFEGYYRTRIGNPNAKWETSVSSNIGFDGSFFNNRLEVIFDIWRKDTKDLLFQVPVPDVIGTYADAPFVNAAKMRNQGIDLQVITRGKINGEVGYEANITGSMLSNKIVELTQGLTYLTTINPGFRGINPIRNQLGYSISAFYGYQVMGLFQNQGEIDAAPTQEGVTKSKDITAENRGKPTGVGRFRYADLNGDGQITADDRTYLGSPVPKFTGGLNLKFTYRNFDIETYMYTSIGNKIFNVSKWYTDFYPSFSGASISARVKDSWSPENPDGKLPIFESASNFSTNTQSNSYYVEDGSYFRLQNLSIGYNVPASLLGRLKVQRLRVFASTNNLFTITKYQGLDPSVGGSADTNFGIDVGNYPITRSFIGGISLGF</sequence>
<dbReference type="InterPro" id="IPR039426">
    <property type="entry name" value="TonB-dep_rcpt-like"/>
</dbReference>
<keyword evidence="4 7" id="KW-0812">Transmembrane</keyword>
<dbReference type="EMBL" id="MORL01000007">
    <property type="protein sequence ID" value="OIN58368.1"/>
    <property type="molecule type" value="Genomic_DNA"/>
</dbReference>